<dbReference type="GO" id="GO:0016020">
    <property type="term" value="C:membrane"/>
    <property type="evidence" value="ECO:0007669"/>
    <property type="project" value="UniProtKB-SubCell"/>
</dbReference>
<keyword evidence="4" id="KW-0633">Potassium transport</keyword>
<comment type="caution">
    <text evidence="14">The sequence shown here is derived from an EMBL/GenBank/DDBJ whole genome shotgun (WGS) entry which is preliminary data.</text>
</comment>
<feature type="transmembrane region" description="Helical" evidence="13">
    <location>
        <begin position="143"/>
        <end position="164"/>
    </location>
</feature>
<feature type="transmembrane region" description="Helical" evidence="13">
    <location>
        <begin position="58"/>
        <end position="77"/>
    </location>
</feature>
<dbReference type="EMBL" id="JAOVZO020000014">
    <property type="protein sequence ID" value="MDC8012710.1"/>
    <property type="molecule type" value="Genomic_DNA"/>
</dbReference>
<organism evidence="14 15">
    <name type="scientific">Tahibacter soli</name>
    <dbReference type="NCBI Taxonomy" id="2983605"/>
    <lineage>
        <taxon>Bacteria</taxon>
        <taxon>Pseudomonadati</taxon>
        <taxon>Pseudomonadota</taxon>
        <taxon>Gammaproteobacteria</taxon>
        <taxon>Lysobacterales</taxon>
        <taxon>Rhodanobacteraceae</taxon>
        <taxon>Tahibacter</taxon>
    </lineage>
</organism>
<comment type="similarity">
    <text evidence="2">Belongs to the TMEM175 family.</text>
</comment>
<keyword evidence="7" id="KW-0630">Potassium</keyword>
<proteinExistence type="inferred from homology"/>
<sequence>MHPKPLATARVRDDGFADRGAEVTRFESFLDASFAFTITLLVIAGSEVPDSIAKLVNALKSLPTFAASFLLIALFWAGHDTWSRRYGLDDRRSRALGFLLIFLMLVYVYPLKMLFGSFFAWISAGALPAKFPINGVAELRAMFYTYAIAFGTLGGTMALLYWHAWRQRDALALSAHEREVTRGEIVRWALAPAFALLSAALAWSLSDRPADWQTGLPGLVYFLLHGATTYLRRRQRVKLAAVAA</sequence>
<keyword evidence="9" id="KW-0406">Ion transport</keyword>
<name>A0A9X3YK65_9GAMM</name>
<evidence type="ECO:0000256" key="8">
    <source>
        <dbReference type="ARBA" id="ARBA00022989"/>
    </source>
</evidence>
<dbReference type="Pfam" id="PF06736">
    <property type="entry name" value="TMEM175"/>
    <property type="match status" value="1"/>
</dbReference>
<gene>
    <name evidence="14" type="ORF">OD750_009135</name>
</gene>
<feature type="transmembrane region" description="Helical" evidence="13">
    <location>
        <begin position="185"/>
        <end position="206"/>
    </location>
</feature>
<evidence type="ECO:0000256" key="6">
    <source>
        <dbReference type="ARBA" id="ARBA00022826"/>
    </source>
</evidence>
<evidence type="ECO:0000313" key="15">
    <source>
        <dbReference type="Proteomes" id="UP001139971"/>
    </source>
</evidence>
<evidence type="ECO:0000256" key="5">
    <source>
        <dbReference type="ARBA" id="ARBA00022692"/>
    </source>
</evidence>
<evidence type="ECO:0000256" key="13">
    <source>
        <dbReference type="SAM" id="Phobius"/>
    </source>
</evidence>
<dbReference type="InterPro" id="IPR010617">
    <property type="entry name" value="TMEM175-like"/>
</dbReference>
<evidence type="ECO:0000313" key="14">
    <source>
        <dbReference type="EMBL" id="MDC8012710.1"/>
    </source>
</evidence>
<keyword evidence="11" id="KW-0407">Ion channel</keyword>
<evidence type="ECO:0000256" key="7">
    <source>
        <dbReference type="ARBA" id="ARBA00022958"/>
    </source>
</evidence>
<evidence type="ECO:0000256" key="12">
    <source>
        <dbReference type="ARBA" id="ARBA00034430"/>
    </source>
</evidence>
<dbReference type="AlphaFoldDB" id="A0A9X3YK65"/>
<evidence type="ECO:0000256" key="4">
    <source>
        <dbReference type="ARBA" id="ARBA00022538"/>
    </source>
</evidence>
<reference evidence="14" key="1">
    <citation type="submission" date="2023-02" db="EMBL/GenBank/DDBJ databases">
        <title>Tahibacter soli sp. nov. isolated from soil.</title>
        <authorList>
            <person name="Baek J.H."/>
            <person name="Lee J.K."/>
            <person name="Choi D.G."/>
            <person name="Jeon C.O."/>
        </authorList>
    </citation>
    <scope>NUCLEOTIDE SEQUENCE</scope>
    <source>
        <strain evidence="14">BL</strain>
    </source>
</reference>
<evidence type="ECO:0000256" key="11">
    <source>
        <dbReference type="ARBA" id="ARBA00023303"/>
    </source>
</evidence>
<comment type="subcellular location">
    <subcellularLocation>
        <location evidence="1">Membrane</location>
        <topology evidence="1">Multi-pass membrane protein</topology>
    </subcellularLocation>
</comment>
<protein>
    <submittedName>
        <fullName evidence="14">TMEM175 family protein</fullName>
    </submittedName>
</protein>
<dbReference type="Proteomes" id="UP001139971">
    <property type="component" value="Unassembled WGS sequence"/>
</dbReference>
<evidence type="ECO:0000256" key="10">
    <source>
        <dbReference type="ARBA" id="ARBA00023136"/>
    </source>
</evidence>
<evidence type="ECO:0000256" key="9">
    <source>
        <dbReference type="ARBA" id="ARBA00023065"/>
    </source>
</evidence>
<comment type="catalytic activity">
    <reaction evidence="12">
        <text>K(+)(in) = K(+)(out)</text>
        <dbReference type="Rhea" id="RHEA:29463"/>
        <dbReference type="ChEBI" id="CHEBI:29103"/>
    </reaction>
</comment>
<evidence type="ECO:0000256" key="1">
    <source>
        <dbReference type="ARBA" id="ARBA00004141"/>
    </source>
</evidence>
<dbReference type="GO" id="GO:0015252">
    <property type="term" value="F:proton channel activity"/>
    <property type="evidence" value="ECO:0007669"/>
    <property type="project" value="InterPro"/>
</dbReference>
<keyword evidence="6" id="KW-0631">Potassium channel</keyword>
<accession>A0A9X3YK65</accession>
<keyword evidence="8 13" id="KW-1133">Transmembrane helix</keyword>
<dbReference type="GO" id="GO:0005267">
    <property type="term" value="F:potassium channel activity"/>
    <property type="evidence" value="ECO:0007669"/>
    <property type="project" value="UniProtKB-KW"/>
</dbReference>
<feature type="transmembrane region" description="Helical" evidence="13">
    <location>
        <begin position="212"/>
        <end position="231"/>
    </location>
</feature>
<dbReference type="RefSeq" id="WP_263544957.1">
    <property type="nucleotide sequence ID" value="NZ_JAOVZO020000014.1"/>
</dbReference>
<feature type="transmembrane region" description="Helical" evidence="13">
    <location>
        <begin position="29"/>
        <end position="46"/>
    </location>
</feature>
<evidence type="ECO:0000256" key="2">
    <source>
        <dbReference type="ARBA" id="ARBA00006920"/>
    </source>
</evidence>
<keyword evidence="10 13" id="KW-0472">Membrane</keyword>
<keyword evidence="15" id="KW-1185">Reference proteome</keyword>
<keyword evidence="3" id="KW-0813">Transport</keyword>
<keyword evidence="5 13" id="KW-0812">Transmembrane</keyword>
<feature type="transmembrane region" description="Helical" evidence="13">
    <location>
        <begin position="98"/>
        <end position="123"/>
    </location>
</feature>
<evidence type="ECO:0000256" key="3">
    <source>
        <dbReference type="ARBA" id="ARBA00022448"/>
    </source>
</evidence>